<protein>
    <submittedName>
        <fullName evidence="1">Uncharacterized protein</fullName>
    </submittedName>
</protein>
<reference evidence="1" key="2">
    <citation type="journal article" date="2022" name="New Phytol.">
        <title>Evolutionary transition to the ectomycorrhizal habit in the genomes of a hyperdiverse lineage of mushroom-forming fungi.</title>
        <authorList>
            <person name="Looney B."/>
            <person name="Miyauchi S."/>
            <person name="Morin E."/>
            <person name="Drula E."/>
            <person name="Courty P.E."/>
            <person name="Kohler A."/>
            <person name="Kuo A."/>
            <person name="LaButti K."/>
            <person name="Pangilinan J."/>
            <person name="Lipzen A."/>
            <person name="Riley R."/>
            <person name="Andreopoulos W."/>
            <person name="He G."/>
            <person name="Johnson J."/>
            <person name="Nolan M."/>
            <person name="Tritt A."/>
            <person name="Barry K.W."/>
            <person name="Grigoriev I.V."/>
            <person name="Nagy L.G."/>
            <person name="Hibbett D."/>
            <person name="Henrissat B."/>
            <person name="Matheny P.B."/>
            <person name="Labbe J."/>
            <person name="Martin F.M."/>
        </authorList>
    </citation>
    <scope>NUCLEOTIDE SEQUENCE</scope>
    <source>
        <strain evidence="1">EC-137</strain>
    </source>
</reference>
<dbReference type="EMBL" id="MU273524">
    <property type="protein sequence ID" value="KAI0033247.1"/>
    <property type="molecule type" value="Genomic_DNA"/>
</dbReference>
<sequence length="221" mass="24404">MDRVIGNKRLPVIADQDSPPTCPSKQPGKNNTFTLIGIILAVPPMHIDAPFHIAFTRNLIRYTKGKMPGGHAPIRGGSYFFSAMVASSNGLVWIAQYPLKPPYEMYDRQEGKTVPGTLIQVSRHGSRESLLTVFPTYKGYTLLKATTLVDESQVLEVNGLYSSVVCKHLTLQMSTVPNEVSGMMREERVNIKLPELAYNHEAKENAGLLIRMSSVPFCAGL</sequence>
<proteinExistence type="predicted"/>
<comment type="caution">
    <text evidence="1">The sequence shown here is derived from an EMBL/GenBank/DDBJ whole genome shotgun (WGS) entry which is preliminary data.</text>
</comment>
<dbReference type="Proteomes" id="UP000814128">
    <property type="component" value="Unassembled WGS sequence"/>
</dbReference>
<accession>A0ACB8QNE0</accession>
<evidence type="ECO:0000313" key="2">
    <source>
        <dbReference type="Proteomes" id="UP000814128"/>
    </source>
</evidence>
<evidence type="ECO:0000313" key="1">
    <source>
        <dbReference type="EMBL" id="KAI0033247.1"/>
    </source>
</evidence>
<organism evidence="1 2">
    <name type="scientific">Vararia minispora EC-137</name>
    <dbReference type="NCBI Taxonomy" id="1314806"/>
    <lineage>
        <taxon>Eukaryota</taxon>
        <taxon>Fungi</taxon>
        <taxon>Dikarya</taxon>
        <taxon>Basidiomycota</taxon>
        <taxon>Agaricomycotina</taxon>
        <taxon>Agaricomycetes</taxon>
        <taxon>Russulales</taxon>
        <taxon>Lachnocladiaceae</taxon>
        <taxon>Vararia</taxon>
    </lineage>
</organism>
<gene>
    <name evidence="1" type="ORF">K488DRAFT_70022</name>
</gene>
<name>A0ACB8QNE0_9AGAM</name>
<keyword evidence="2" id="KW-1185">Reference proteome</keyword>
<reference evidence="1" key="1">
    <citation type="submission" date="2021-02" db="EMBL/GenBank/DDBJ databases">
        <authorList>
            <consortium name="DOE Joint Genome Institute"/>
            <person name="Ahrendt S."/>
            <person name="Looney B.P."/>
            <person name="Miyauchi S."/>
            <person name="Morin E."/>
            <person name="Drula E."/>
            <person name="Courty P.E."/>
            <person name="Chicoki N."/>
            <person name="Fauchery L."/>
            <person name="Kohler A."/>
            <person name="Kuo A."/>
            <person name="Labutti K."/>
            <person name="Pangilinan J."/>
            <person name="Lipzen A."/>
            <person name="Riley R."/>
            <person name="Andreopoulos W."/>
            <person name="He G."/>
            <person name="Johnson J."/>
            <person name="Barry K.W."/>
            <person name="Grigoriev I.V."/>
            <person name="Nagy L."/>
            <person name="Hibbett D."/>
            <person name="Henrissat B."/>
            <person name="Matheny P.B."/>
            <person name="Labbe J."/>
            <person name="Martin F."/>
        </authorList>
    </citation>
    <scope>NUCLEOTIDE SEQUENCE</scope>
    <source>
        <strain evidence="1">EC-137</strain>
    </source>
</reference>